<keyword evidence="3" id="KW-0547">Nucleotide-binding</keyword>
<dbReference type="Gene3D" id="3.40.50.1440">
    <property type="entry name" value="Tubulin/FtsZ, GTPase domain"/>
    <property type="match status" value="1"/>
</dbReference>
<dbReference type="SUPFAM" id="SSF52490">
    <property type="entry name" value="Tubulin nucleotide-binding domain-like"/>
    <property type="match status" value="1"/>
</dbReference>
<dbReference type="PRINTS" id="PR01161">
    <property type="entry name" value="TUBULIN"/>
</dbReference>
<evidence type="ECO:0000256" key="4">
    <source>
        <dbReference type="ARBA" id="ARBA00023134"/>
    </source>
</evidence>
<evidence type="ECO:0000313" key="6">
    <source>
        <dbReference type="Proteomes" id="UP000324629"/>
    </source>
</evidence>
<dbReference type="InterPro" id="IPR036525">
    <property type="entry name" value="Tubulin/FtsZ_GTPase_sf"/>
</dbReference>
<sequence>MVMTDWRETTKVQGQIIQCFLGHCGLQVGNAVWELACVENGLDPNGVKLSPDTADVDSGIDTAFTQTRSGRYVPLPM</sequence>
<protein>
    <recommendedName>
        <fullName evidence="7">Tubulin/FtsZ GTPase domain-containing protein</fullName>
    </recommendedName>
</protein>
<evidence type="ECO:0000256" key="3">
    <source>
        <dbReference type="ARBA" id="ARBA00022741"/>
    </source>
</evidence>
<dbReference type="AlphaFoldDB" id="A0A5J4NK34"/>
<evidence type="ECO:0000256" key="1">
    <source>
        <dbReference type="ARBA" id="ARBA00009636"/>
    </source>
</evidence>
<keyword evidence="4" id="KW-0342">GTP-binding</keyword>
<evidence type="ECO:0000313" key="5">
    <source>
        <dbReference type="EMBL" id="KAA3675700.1"/>
    </source>
</evidence>
<evidence type="ECO:0008006" key="7">
    <source>
        <dbReference type="Google" id="ProtNLM"/>
    </source>
</evidence>
<dbReference type="InterPro" id="IPR000217">
    <property type="entry name" value="Tubulin"/>
</dbReference>
<dbReference type="Proteomes" id="UP000324629">
    <property type="component" value="Unassembled WGS sequence"/>
</dbReference>
<organism evidence="5 6">
    <name type="scientific">Paragonimus westermani</name>
    <dbReference type="NCBI Taxonomy" id="34504"/>
    <lineage>
        <taxon>Eukaryota</taxon>
        <taxon>Metazoa</taxon>
        <taxon>Spiralia</taxon>
        <taxon>Lophotrochozoa</taxon>
        <taxon>Platyhelminthes</taxon>
        <taxon>Trematoda</taxon>
        <taxon>Digenea</taxon>
        <taxon>Plagiorchiida</taxon>
        <taxon>Troglotremata</taxon>
        <taxon>Troglotrematidae</taxon>
        <taxon>Paragonimus</taxon>
    </lineage>
</organism>
<keyword evidence="6" id="KW-1185">Reference proteome</keyword>
<dbReference type="GO" id="GO:0005874">
    <property type="term" value="C:microtubule"/>
    <property type="evidence" value="ECO:0007669"/>
    <property type="project" value="UniProtKB-KW"/>
</dbReference>
<gene>
    <name evidence="5" type="ORF">DEA37_0013233</name>
</gene>
<comment type="similarity">
    <text evidence="1">Belongs to the tubulin family.</text>
</comment>
<name>A0A5J4NK34_9TREM</name>
<reference evidence="5 6" key="1">
    <citation type="journal article" date="2019" name="Gigascience">
        <title>Whole-genome sequence of the oriental lung fluke Paragonimus westermani.</title>
        <authorList>
            <person name="Oey H."/>
            <person name="Zakrzewski M."/>
            <person name="Narain K."/>
            <person name="Devi K.R."/>
            <person name="Agatsuma T."/>
            <person name="Nawaratna S."/>
            <person name="Gobert G.N."/>
            <person name="Jones M.K."/>
            <person name="Ragan M.A."/>
            <person name="McManus D.P."/>
            <person name="Krause L."/>
        </authorList>
    </citation>
    <scope>NUCLEOTIDE SEQUENCE [LARGE SCALE GENOMIC DNA]</scope>
    <source>
        <strain evidence="5 6">IND2009</strain>
    </source>
</reference>
<comment type="caution">
    <text evidence="5">The sequence shown here is derived from an EMBL/GenBank/DDBJ whole genome shotgun (WGS) entry which is preliminary data.</text>
</comment>
<dbReference type="EMBL" id="QNGE01002368">
    <property type="protein sequence ID" value="KAA3675700.1"/>
    <property type="molecule type" value="Genomic_DNA"/>
</dbReference>
<dbReference type="GO" id="GO:0007017">
    <property type="term" value="P:microtubule-based process"/>
    <property type="evidence" value="ECO:0007669"/>
    <property type="project" value="InterPro"/>
</dbReference>
<dbReference type="GO" id="GO:0005525">
    <property type="term" value="F:GTP binding"/>
    <property type="evidence" value="ECO:0007669"/>
    <property type="project" value="UniProtKB-KW"/>
</dbReference>
<evidence type="ECO:0000256" key="2">
    <source>
        <dbReference type="ARBA" id="ARBA00022701"/>
    </source>
</evidence>
<keyword evidence="2" id="KW-0493">Microtubule</keyword>
<proteinExistence type="inferred from homology"/>
<accession>A0A5J4NK34</accession>